<dbReference type="WBParaSite" id="EEL_0000268801-mRNA-1">
    <property type="protein sequence ID" value="EEL_0000268801-mRNA-1"/>
    <property type="gene ID" value="EEL_0000268801"/>
</dbReference>
<feature type="compositionally biased region" description="Acidic residues" evidence="1">
    <location>
        <begin position="115"/>
        <end position="145"/>
    </location>
</feature>
<name>A0A0R3RMH8_9BILA</name>
<feature type="region of interest" description="Disordered" evidence="1">
    <location>
        <begin position="86"/>
        <end position="165"/>
    </location>
</feature>
<feature type="compositionally biased region" description="Basic and acidic residues" evidence="1">
    <location>
        <begin position="146"/>
        <end position="162"/>
    </location>
</feature>
<dbReference type="AlphaFoldDB" id="A0A0R3RMH8"/>
<evidence type="ECO:0000313" key="3">
    <source>
        <dbReference type="WBParaSite" id="EEL_0000268801-mRNA-1"/>
    </source>
</evidence>
<dbReference type="Proteomes" id="UP000050640">
    <property type="component" value="Unplaced"/>
</dbReference>
<evidence type="ECO:0000313" key="2">
    <source>
        <dbReference type="Proteomes" id="UP000050640"/>
    </source>
</evidence>
<protein>
    <submittedName>
        <fullName evidence="3">MIF4G domain-containing protein</fullName>
    </submittedName>
</protein>
<sequence length="251" mass="28903">MTLKRLLSFEKHQMVTEWEIAKKAYSIRGLNWETEPGMMNVCDEIAKEMIEIDLTFDAMCSLGRYEMAGRMLSILKGCVKSRLQKKGRIRTKDAKRDRMHTKDATKKSAESKRDDEEEEGNEESEGEDDDEEEEEEEEEEEDESEESKNEAEESEESDKAMDESGETVYDITLGDDDSSDEIEELKETIVGGVDEKVMDEIRRHIAETLVEMVRAIQFFSAIGQADQNKEDAAGRANYQFYKMLSAMANYY</sequence>
<feature type="compositionally biased region" description="Basic and acidic residues" evidence="1">
    <location>
        <begin position="90"/>
        <end position="114"/>
    </location>
</feature>
<reference evidence="3" key="1">
    <citation type="submission" date="2017-02" db="UniProtKB">
        <authorList>
            <consortium name="WormBaseParasite"/>
        </authorList>
    </citation>
    <scope>IDENTIFICATION</scope>
</reference>
<organism evidence="2 3">
    <name type="scientific">Elaeophora elaphi</name>
    <dbReference type="NCBI Taxonomy" id="1147741"/>
    <lineage>
        <taxon>Eukaryota</taxon>
        <taxon>Metazoa</taxon>
        <taxon>Ecdysozoa</taxon>
        <taxon>Nematoda</taxon>
        <taxon>Chromadorea</taxon>
        <taxon>Rhabditida</taxon>
        <taxon>Spirurina</taxon>
        <taxon>Spiruromorpha</taxon>
        <taxon>Filarioidea</taxon>
        <taxon>Onchocercidae</taxon>
        <taxon>Elaeophora</taxon>
    </lineage>
</organism>
<keyword evidence="2" id="KW-1185">Reference proteome</keyword>
<evidence type="ECO:0000256" key="1">
    <source>
        <dbReference type="SAM" id="MobiDB-lite"/>
    </source>
</evidence>
<proteinExistence type="predicted"/>
<accession>A0A0R3RMH8</accession>